<feature type="transmembrane region" description="Helical" evidence="2">
    <location>
        <begin position="20"/>
        <end position="42"/>
    </location>
</feature>
<dbReference type="InterPro" id="IPR021514">
    <property type="entry name" value="DUF3176"/>
</dbReference>
<dbReference type="EMBL" id="MU859098">
    <property type="protein sequence ID" value="KAK3953909.1"/>
    <property type="molecule type" value="Genomic_DNA"/>
</dbReference>
<dbReference type="Pfam" id="PF11374">
    <property type="entry name" value="DUF3176"/>
    <property type="match status" value="1"/>
</dbReference>
<reference evidence="3" key="2">
    <citation type="submission" date="2023-06" db="EMBL/GenBank/DDBJ databases">
        <authorList>
            <consortium name="Lawrence Berkeley National Laboratory"/>
            <person name="Mondo S.J."/>
            <person name="Hensen N."/>
            <person name="Bonometti L."/>
            <person name="Westerberg I."/>
            <person name="Brannstrom I.O."/>
            <person name="Guillou S."/>
            <person name="Cros-Aarteil S."/>
            <person name="Calhoun S."/>
            <person name="Haridas S."/>
            <person name="Kuo A."/>
            <person name="Pangilinan J."/>
            <person name="Riley R."/>
            <person name="Labutti K."/>
            <person name="Andreopoulos B."/>
            <person name="Lipzen A."/>
            <person name="Chen C."/>
            <person name="Yanf M."/>
            <person name="Daum C."/>
            <person name="Ng V."/>
            <person name="Clum A."/>
            <person name="Steindorff A."/>
            <person name="Ohm R."/>
            <person name="Martin F."/>
            <person name="Silar P."/>
            <person name="Natvig D."/>
            <person name="Lalanne C."/>
            <person name="Gautier V."/>
            <person name="Ament-Velasquez S.L."/>
            <person name="Kruys A."/>
            <person name="Hutchinson M.I."/>
            <person name="Powell A.J."/>
            <person name="Barry K."/>
            <person name="Miller A.N."/>
            <person name="Grigoriev I.V."/>
            <person name="Debuchy R."/>
            <person name="Gladieux P."/>
            <person name="Thoren M.H."/>
            <person name="Johannesson H."/>
        </authorList>
    </citation>
    <scope>NUCLEOTIDE SEQUENCE</scope>
    <source>
        <strain evidence="3">CBS 626.80</strain>
    </source>
</reference>
<dbReference type="Proteomes" id="UP001303222">
    <property type="component" value="Unassembled WGS sequence"/>
</dbReference>
<feature type="transmembrane region" description="Helical" evidence="2">
    <location>
        <begin position="587"/>
        <end position="608"/>
    </location>
</feature>
<feature type="transmembrane region" description="Helical" evidence="2">
    <location>
        <begin position="133"/>
        <end position="155"/>
    </location>
</feature>
<dbReference type="PANTHER" id="PTHR37576">
    <property type="entry name" value="DEFECT AT LOW TEMPERATURE PROTEIN 1"/>
    <property type="match status" value="1"/>
</dbReference>
<keyword evidence="4" id="KW-1185">Reference proteome</keyword>
<dbReference type="AlphaFoldDB" id="A0AAN6NZP3"/>
<keyword evidence="2" id="KW-0812">Transmembrane</keyword>
<keyword evidence="2" id="KW-1133">Transmembrane helix</keyword>
<feature type="region of interest" description="Disordered" evidence="1">
    <location>
        <begin position="52"/>
        <end position="77"/>
    </location>
</feature>
<comment type="caution">
    <text evidence="3">The sequence shown here is derived from an EMBL/GenBank/DDBJ whole genome shotgun (WGS) entry which is preliminary data.</text>
</comment>
<reference evidence="3" key="1">
    <citation type="journal article" date="2023" name="Mol. Phylogenet. Evol.">
        <title>Genome-scale phylogeny and comparative genomics of the fungal order Sordariales.</title>
        <authorList>
            <person name="Hensen N."/>
            <person name="Bonometti L."/>
            <person name="Westerberg I."/>
            <person name="Brannstrom I.O."/>
            <person name="Guillou S."/>
            <person name="Cros-Aarteil S."/>
            <person name="Calhoun S."/>
            <person name="Haridas S."/>
            <person name="Kuo A."/>
            <person name="Mondo S."/>
            <person name="Pangilinan J."/>
            <person name="Riley R."/>
            <person name="LaButti K."/>
            <person name="Andreopoulos B."/>
            <person name="Lipzen A."/>
            <person name="Chen C."/>
            <person name="Yan M."/>
            <person name="Daum C."/>
            <person name="Ng V."/>
            <person name="Clum A."/>
            <person name="Steindorff A."/>
            <person name="Ohm R.A."/>
            <person name="Martin F."/>
            <person name="Silar P."/>
            <person name="Natvig D.O."/>
            <person name="Lalanne C."/>
            <person name="Gautier V."/>
            <person name="Ament-Velasquez S.L."/>
            <person name="Kruys A."/>
            <person name="Hutchinson M.I."/>
            <person name="Powell A.J."/>
            <person name="Barry K."/>
            <person name="Miller A.N."/>
            <person name="Grigoriev I.V."/>
            <person name="Debuchy R."/>
            <person name="Gladieux P."/>
            <person name="Hiltunen Thoren M."/>
            <person name="Johannesson H."/>
        </authorList>
    </citation>
    <scope>NUCLEOTIDE SEQUENCE</scope>
    <source>
        <strain evidence="3">CBS 626.80</strain>
    </source>
</reference>
<feature type="compositionally biased region" description="Basic and acidic residues" evidence="1">
    <location>
        <begin position="59"/>
        <end position="73"/>
    </location>
</feature>
<organism evidence="3 4">
    <name type="scientific">Pseudoneurospora amorphoporcata</name>
    <dbReference type="NCBI Taxonomy" id="241081"/>
    <lineage>
        <taxon>Eukaryota</taxon>
        <taxon>Fungi</taxon>
        <taxon>Dikarya</taxon>
        <taxon>Ascomycota</taxon>
        <taxon>Pezizomycotina</taxon>
        <taxon>Sordariomycetes</taxon>
        <taxon>Sordariomycetidae</taxon>
        <taxon>Sordariales</taxon>
        <taxon>Sordariaceae</taxon>
        <taxon>Pseudoneurospora</taxon>
    </lineage>
</organism>
<evidence type="ECO:0000313" key="3">
    <source>
        <dbReference type="EMBL" id="KAK3953909.1"/>
    </source>
</evidence>
<accession>A0AAN6NZP3</accession>
<keyword evidence="2" id="KW-0472">Membrane</keyword>
<feature type="transmembrane region" description="Helical" evidence="2">
    <location>
        <begin position="175"/>
        <end position="200"/>
    </location>
</feature>
<evidence type="ECO:0000256" key="1">
    <source>
        <dbReference type="SAM" id="MobiDB-lite"/>
    </source>
</evidence>
<sequence>MKHLILGVSSPVWSAHLSPVLYLLFSSQIIKFAFLSPTLVHYQSAGPMDSARGTVSYEGRGDHNLNDHIDESPQHPSSGVHILEENVPLHDQVGRTDSRSYSKLRGNSASLEELDSDNHEYPWRPGGFRHFPYLGYISLFLSMACTGLAIFIIHLSDGQLVSEWAGSNRAQPGVLLALTSTTANTLMMISYAQGWVSFFWTQALKGNMPLSYIHYNWEAATSVWGAIKSLIRRRALRVSIVSILVATTSSLRGPLIQKASYIRTREVFPKHSMPVQVCPTTEIWTASTPDHARFRSIFLDVMRDYQDRAPIFLPGSEHCTNCSLTVKALGFRHSEPVLISHEYDFFQRPSDAKVKQGDVYGVDIFEVHTTAVGNGDHLNVSVTRKTSEQCETEVTTTSIRLYPSRVEYDLFVDRGNATFVRSSTATNNSNATQIVLSSGEPGEEDIKLIYFADIGNLLWGSRTHFSIAWGDVTMGEPIGLRWNFPTPDPGDPNGTVWSYIDYAGAASFLYERVSPNETAKACGPAFDDPLEDILNTYRELALRLSIHEGMRTFQEAIKAKIDPMSLESQQVVNYTSHQYLTEYAANWAVLAIAVTFSLLGPIAILFLFQDWYTLGRSFSFSPFELANALLPRSLPPSSSSRSTSSDDNDSIFELKQRQHQLASLIANCSSNASAEQMVELILKTAGADSTRSKEPAVQYGVLDGTGLLGFAISDANGVVHARKPRKGEML</sequence>
<protein>
    <submittedName>
        <fullName evidence="3">Uncharacterized protein</fullName>
    </submittedName>
</protein>
<name>A0AAN6NZP3_9PEZI</name>
<gene>
    <name evidence="3" type="ORF">QBC32DRAFT_337808</name>
</gene>
<proteinExistence type="predicted"/>
<evidence type="ECO:0000256" key="2">
    <source>
        <dbReference type="SAM" id="Phobius"/>
    </source>
</evidence>
<evidence type="ECO:0000313" key="4">
    <source>
        <dbReference type="Proteomes" id="UP001303222"/>
    </source>
</evidence>
<dbReference type="PANTHER" id="PTHR37576:SF2">
    <property type="entry name" value="DEFECT AT LOW TEMPERATURE PROTEIN 1"/>
    <property type="match status" value="1"/>
</dbReference>